<dbReference type="Gene3D" id="2.30.30.140">
    <property type="match status" value="1"/>
</dbReference>
<evidence type="ECO:0000256" key="1">
    <source>
        <dbReference type="SAM" id="MobiDB-lite"/>
    </source>
</evidence>
<protein>
    <submittedName>
        <fullName evidence="4">Tudor domain-containing protein</fullName>
    </submittedName>
</protein>
<dbReference type="InterPro" id="IPR002999">
    <property type="entry name" value="Tudor"/>
</dbReference>
<dbReference type="Gene3D" id="3.30.420.610">
    <property type="entry name" value="LOTUS domain-like"/>
    <property type="match status" value="1"/>
</dbReference>
<dbReference type="InterPro" id="IPR041966">
    <property type="entry name" value="LOTUS-like"/>
</dbReference>
<evidence type="ECO:0000313" key="3">
    <source>
        <dbReference type="Proteomes" id="UP000887565"/>
    </source>
</evidence>
<accession>A0A915IMB0</accession>
<dbReference type="Gene3D" id="2.40.50.90">
    <property type="match status" value="1"/>
</dbReference>
<feature type="compositionally biased region" description="Polar residues" evidence="1">
    <location>
        <begin position="499"/>
        <end position="508"/>
    </location>
</feature>
<feature type="region of interest" description="Disordered" evidence="1">
    <location>
        <begin position="495"/>
        <end position="517"/>
    </location>
</feature>
<dbReference type="PANTHER" id="PTHR22948">
    <property type="entry name" value="TUDOR DOMAIN CONTAINING PROTEIN"/>
    <property type="match status" value="1"/>
</dbReference>
<dbReference type="GO" id="GO:0005737">
    <property type="term" value="C:cytoplasm"/>
    <property type="evidence" value="ECO:0007669"/>
    <property type="project" value="UniProtKB-ARBA"/>
</dbReference>
<dbReference type="SUPFAM" id="SSF63748">
    <property type="entry name" value="Tudor/PWWP/MBT"/>
    <property type="match status" value="1"/>
</dbReference>
<reference evidence="4" key="1">
    <citation type="submission" date="2022-11" db="UniProtKB">
        <authorList>
            <consortium name="WormBaseParasite"/>
        </authorList>
    </citation>
    <scope>IDENTIFICATION</scope>
</reference>
<feature type="domain" description="Tudor" evidence="2">
    <location>
        <begin position="247"/>
        <end position="365"/>
    </location>
</feature>
<dbReference type="Pfam" id="PF00567">
    <property type="entry name" value="TUDOR"/>
    <property type="match status" value="1"/>
</dbReference>
<sequence>MSSPERTMMEDLRVYMFGITCIWSFVEGATIGTSSVGSLDSFNTPQEAQCAAAKNALERLKKYRIELSEGSNVARKEEDFEKIVENILYLLDKYPSGLMSNALPKVYFIEHRTLLPDDWVDQINENGAEISVEAVGNGSNQYIIAKAKPASAPQKNNGPLLFTNIVTLSRPKLESTSDSIQNIKQPVITRVANLSPQQPTVERKVMFNEENNEIHEVGMSDEDKELRKSAEIHLSTLQPLRLPDRPFRALATTVASPSDFFIRIAEDPYGEDYANFRDRMEKFYNNSEGDRIETELDFHQNRPFYAAYEEQSWHRVALLNVNVLNRTAAVYFVDHGDTVDVTFENLRQLEPEFVAFPAQALRCSLLYFEHLKYNDFESQVVERFQSSVLDKSLIVQRNIHTDKEGALLPCFVSFNNSSILSVILYCENFDDAETSDERQLQTFCVNELIESLIPAEKLEQMIITMSNDTEEESIREISLQTEQVSLTNDRLFASPDYNMPTTSESNNNYDREKGVKF</sequence>
<dbReference type="WBParaSite" id="nRc.2.0.1.t15111-RA">
    <property type="protein sequence ID" value="nRc.2.0.1.t15111-RA"/>
    <property type="gene ID" value="nRc.2.0.1.g15111"/>
</dbReference>
<dbReference type="InterPro" id="IPR050621">
    <property type="entry name" value="Tudor_domain_containing"/>
</dbReference>
<dbReference type="Proteomes" id="UP000887565">
    <property type="component" value="Unplaced"/>
</dbReference>
<evidence type="ECO:0000313" key="4">
    <source>
        <dbReference type="WBParaSite" id="nRc.2.0.1.t15111-RA"/>
    </source>
</evidence>
<dbReference type="AlphaFoldDB" id="A0A915IMB0"/>
<proteinExistence type="predicted"/>
<organism evidence="3 4">
    <name type="scientific">Romanomermis culicivorax</name>
    <name type="common">Nematode worm</name>
    <dbReference type="NCBI Taxonomy" id="13658"/>
    <lineage>
        <taxon>Eukaryota</taxon>
        <taxon>Metazoa</taxon>
        <taxon>Ecdysozoa</taxon>
        <taxon>Nematoda</taxon>
        <taxon>Enoplea</taxon>
        <taxon>Dorylaimia</taxon>
        <taxon>Mermithida</taxon>
        <taxon>Mermithoidea</taxon>
        <taxon>Mermithidae</taxon>
        <taxon>Romanomermis</taxon>
    </lineage>
</organism>
<dbReference type="PANTHER" id="PTHR22948:SF29">
    <property type="entry name" value="FI02030P-RELATED"/>
    <property type="match status" value="1"/>
</dbReference>
<evidence type="ECO:0000259" key="2">
    <source>
        <dbReference type="Pfam" id="PF00567"/>
    </source>
</evidence>
<name>A0A915IMB0_ROMCU</name>
<dbReference type="InterPro" id="IPR035437">
    <property type="entry name" value="SNase_OB-fold_sf"/>
</dbReference>
<keyword evidence="3" id="KW-1185">Reference proteome</keyword>